<dbReference type="STRING" id="1449351.RISW2_03165"/>
<comment type="caution">
    <text evidence="1">The sequence shown here is derived from an EMBL/GenBank/DDBJ whole genome shotgun (WGS) entry which is preliminary data.</text>
</comment>
<evidence type="ECO:0000313" key="2">
    <source>
        <dbReference type="Proteomes" id="UP000023430"/>
    </source>
</evidence>
<dbReference type="SUPFAM" id="SSF52540">
    <property type="entry name" value="P-loop containing nucleoside triphosphate hydrolases"/>
    <property type="match status" value="1"/>
</dbReference>
<accession>X7F301</accession>
<proteinExistence type="predicted"/>
<dbReference type="InterPro" id="IPR027417">
    <property type="entry name" value="P-loop_NTPase"/>
</dbReference>
<organism evidence="1 2">
    <name type="scientific">Roseivivax isoporae LMG 25204</name>
    <dbReference type="NCBI Taxonomy" id="1449351"/>
    <lineage>
        <taxon>Bacteria</taxon>
        <taxon>Pseudomonadati</taxon>
        <taxon>Pseudomonadota</taxon>
        <taxon>Alphaproteobacteria</taxon>
        <taxon>Rhodobacterales</taxon>
        <taxon>Roseobacteraceae</taxon>
        <taxon>Roseivivax</taxon>
    </lineage>
</organism>
<dbReference type="eggNOG" id="ENOG5032DW9">
    <property type="taxonomic scope" value="Bacteria"/>
</dbReference>
<reference evidence="1 2" key="1">
    <citation type="submission" date="2014-01" db="EMBL/GenBank/DDBJ databases">
        <title>Roseivivax isoporae LMG 25204 Genome Sequencing.</title>
        <authorList>
            <person name="Lai Q."/>
            <person name="Li G."/>
            <person name="Shao Z."/>
        </authorList>
    </citation>
    <scope>NUCLEOTIDE SEQUENCE [LARGE SCALE GENOMIC DNA]</scope>
    <source>
        <strain evidence="1 2">LMG 25204</strain>
    </source>
</reference>
<gene>
    <name evidence="1" type="ORF">RISW2_03165</name>
</gene>
<dbReference type="AlphaFoldDB" id="X7F301"/>
<evidence type="ECO:0000313" key="1">
    <source>
        <dbReference type="EMBL" id="ETX26444.1"/>
    </source>
</evidence>
<dbReference type="EMBL" id="JAME01000127">
    <property type="protein sequence ID" value="ETX26444.1"/>
    <property type="molecule type" value="Genomic_DNA"/>
</dbReference>
<feature type="non-terminal residue" evidence="1">
    <location>
        <position position="1"/>
    </location>
</feature>
<dbReference type="RefSeq" id="WP_043775800.1">
    <property type="nucleotide sequence ID" value="NZ_JAME01000127.1"/>
</dbReference>
<protein>
    <submittedName>
        <fullName evidence="1">Uncharacterized protein</fullName>
    </submittedName>
</protein>
<name>X7F301_9RHOB</name>
<keyword evidence="2" id="KW-1185">Reference proteome</keyword>
<dbReference type="Gene3D" id="3.40.50.300">
    <property type="entry name" value="P-loop containing nucleotide triphosphate hydrolases"/>
    <property type="match status" value="1"/>
</dbReference>
<sequence length="325" mass="35797">TTIQDTFHANAKLLARHGVIYPDLGPGHGHHGLSAEWYGDLAPNLRYREPPEKSWARVAEPWARRDVTVFLSTETLSMGHPNGAPDYAAIRRRLDAFDEVEVVCVLREQRAFMQSTYLEVSRKAVPPTPAQIAQAAMTGGYCAGLWTNYAAFHDRLRQGFGAEEIRFLDYGRACAAPGGILGTMLDVLGVTELKAEDLTQVSGGRSNPSPPALPVWAALAVSQPVPPQPWLVREATETFEQEFGPDARSCIFTRAEYERLGKRFGQLDAALAERLAAHQPGFSLSPAPLPDGTVFREDLGTSFWVQFTRRLRQRIEASTRAPATG</sequence>
<dbReference type="Proteomes" id="UP000023430">
    <property type="component" value="Unassembled WGS sequence"/>
</dbReference>